<organism evidence="2 3">
    <name type="scientific">Abeliophyllum distichum</name>
    <dbReference type="NCBI Taxonomy" id="126358"/>
    <lineage>
        <taxon>Eukaryota</taxon>
        <taxon>Viridiplantae</taxon>
        <taxon>Streptophyta</taxon>
        <taxon>Embryophyta</taxon>
        <taxon>Tracheophyta</taxon>
        <taxon>Spermatophyta</taxon>
        <taxon>Magnoliopsida</taxon>
        <taxon>eudicotyledons</taxon>
        <taxon>Gunneridae</taxon>
        <taxon>Pentapetalae</taxon>
        <taxon>asterids</taxon>
        <taxon>lamiids</taxon>
        <taxon>Lamiales</taxon>
        <taxon>Oleaceae</taxon>
        <taxon>Forsythieae</taxon>
        <taxon>Abeliophyllum</taxon>
    </lineage>
</organism>
<name>A0ABD1VAK5_9LAMI</name>
<feature type="region of interest" description="Disordered" evidence="1">
    <location>
        <begin position="61"/>
        <end position="83"/>
    </location>
</feature>
<evidence type="ECO:0000256" key="1">
    <source>
        <dbReference type="SAM" id="MobiDB-lite"/>
    </source>
</evidence>
<evidence type="ECO:0000313" key="2">
    <source>
        <dbReference type="EMBL" id="KAL2534373.1"/>
    </source>
</evidence>
<sequence length="108" mass="12435">MILCCSLPSSQLDYDEKAEDAVDYEDIDEQYEGPEVQAATEEDYLRKNYFSKEVSASTLENEASIYDDDNYDDNEDEKQHKEVENSDVVQHFCSPGLTFKLITFVTAR</sequence>
<protein>
    <submittedName>
        <fullName evidence="2">Transcription initiation factor TFIID subunit 1</fullName>
    </submittedName>
</protein>
<dbReference type="AlphaFoldDB" id="A0ABD1VAK5"/>
<dbReference type="EMBL" id="JBFOLK010000002">
    <property type="protein sequence ID" value="KAL2534373.1"/>
    <property type="molecule type" value="Genomic_DNA"/>
</dbReference>
<reference evidence="3" key="1">
    <citation type="submission" date="2024-07" db="EMBL/GenBank/DDBJ databases">
        <title>Two chromosome-level genome assemblies of Korean endemic species Abeliophyllum distichum and Forsythia ovata (Oleaceae).</title>
        <authorList>
            <person name="Jang H."/>
        </authorList>
    </citation>
    <scope>NUCLEOTIDE SEQUENCE [LARGE SCALE GENOMIC DNA]</scope>
</reference>
<accession>A0ABD1VAK5</accession>
<proteinExistence type="predicted"/>
<gene>
    <name evidence="2" type="ORF">Adt_07724</name>
</gene>
<dbReference type="Proteomes" id="UP001604336">
    <property type="component" value="Unassembled WGS sequence"/>
</dbReference>
<comment type="caution">
    <text evidence="2">The sequence shown here is derived from an EMBL/GenBank/DDBJ whole genome shotgun (WGS) entry which is preliminary data.</text>
</comment>
<evidence type="ECO:0000313" key="3">
    <source>
        <dbReference type="Proteomes" id="UP001604336"/>
    </source>
</evidence>
<keyword evidence="3" id="KW-1185">Reference proteome</keyword>
<feature type="compositionally biased region" description="Acidic residues" evidence="1">
    <location>
        <begin position="65"/>
        <end position="76"/>
    </location>
</feature>